<dbReference type="SUPFAM" id="SSF53807">
    <property type="entry name" value="Helical backbone' metal receptor"/>
    <property type="match status" value="1"/>
</dbReference>
<keyword evidence="1" id="KW-0732">Signal</keyword>
<name>A0AAW7XER0_9GAMM</name>
<evidence type="ECO:0000313" key="4">
    <source>
        <dbReference type="Proteomes" id="UP001169862"/>
    </source>
</evidence>
<dbReference type="NCBIfam" id="NF038402">
    <property type="entry name" value="TroA_like"/>
    <property type="match status" value="1"/>
</dbReference>
<dbReference type="RefSeq" id="WP_303548716.1">
    <property type="nucleotide sequence ID" value="NZ_JAUOPG010000002.1"/>
</dbReference>
<proteinExistence type="predicted"/>
<dbReference type="PANTHER" id="PTHR30535">
    <property type="entry name" value="VITAMIN B12-BINDING PROTEIN"/>
    <property type="match status" value="1"/>
</dbReference>
<protein>
    <submittedName>
        <fullName evidence="3">Cobalamin-binding protein</fullName>
    </submittedName>
</protein>
<dbReference type="InterPro" id="IPR002491">
    <property type="entry name" value="ABC_transptr_periplasmic_BD"/>
</dbReference>
<dbReference type="PANTHER" id="PTHR30535:SF34">
    <property type="entry name" value="MOLYBDATE-BINDING PROTEIN MOLA"/>
    <property type="match status" value="1"/>
</dbReference>
<dbReference type="InterPro" id="IPR050902">
    <property type="entry name" value="ABC_Transporter_SBP"/>
</dbReference>
<reference evidence="3" key="1">
    <citation type="submission" date="2023-07" db="EMBL/GenBank/DDBJ databases">
        <title>Genome content predicts the carbon catabolic preferences of heterotrophic bacteria.</title>
        <authorList>
            <person name="Gralka M."/>
        </authorList>
    </citation>
    <scope>NUCLEOTIDE SEQUENCE</scope>
    <source>
        <strain evidence="3">I2M16</strain>
    </source>
</reference>
<organism evidence="3 4">
    <name type="scientific">Neptunomonas phycophila</name>
    <dbReference type="NCBI Taxonomy" id="1572645"/>
    <lineage>
        <taxon>Bacteria</taxon>
        <taxon>Pseudomonadati</taxon>
        <taxon>Pseudomonadota</taxon>
        <taxon>Gammaproteobacteria</taxon>
        <taxon>Oceanospirillales</taxon>
        <taxon>Oceanospirillaceae</taxon>
        <taxon>Neptunomonas</taxon>
    </lineage>
</organism>
<evidence type="ECO:0000313" key="3">
    <source>
        <dbReference type="EMBL" id="MDO6452691.1"/>
    </source>
</evidence>
<dbReference type="Pfam" id="PF01497">
    <property type="entry name" value="Peripla_BP_2"/>
    <property type="match status" value="1"/>
</dbReference>
<dbReference type="PROSITE" id="PS50983">
    <property type="entry name" value="FE_B12_PBP"/>
    <property type="match status" value="1"/>
</dbReference>
<evidence type="ECO:0000256" key="1">
    <source>
        <dbReference type="ARBA" id="ARBA00022729"/>
    </source>
</evidence>
<gene>
    <name evidence="3" type="ORF">Q4490_03850</name>
</gene>
<sequence length="297" mass="33084">MYFFTNYFSHTRLPSIVKVLLGIGLGLIPSLLSISFAHASSSQRIVTLAPHATELLYSLGIGDRIVATVEYSDYPEQALSIPRLGRSDEVSIEAIVALQPDLVIAWEGGNSPELLNNLEQLGIEVYRSDTQGLESVSRALRNLGRLTGTQNKADQLARQFLQRLSELTVEPIQDPPRVFFQLWESPLMTANHSQPINDIIERCGGVNLFSRSLEVVPQTSVENVVLLNPDVILAPTQGLSGHWRQRWEAWQEIRAVQAGHLYTVDADLISRPTLRILEGMEVVCRLLDRPAHTDTNS</sequence>
<dbReference type="InterPro" id="IPR054828">
    <property type="entry name" value="Vit_B12_bind_prot"/>
</dbReference>
<dbReference type="CDD" id="cd01144">
    <property type="entry name" value="BtuF"/>
    <property type="match status" value="1"/>
</dbReference>
<comment type="caution">
    <text evidence="3">The sequence shown here is derived from an EMBL/GenBank/DDBJ whole genome shotgun (WGS) entry which is preliminary data.</text>
</comment>
<evidence type="ECO:0000259" key="2">
    <source>
        <dbReference type="PROSITE" id="PS50983"/>
    </source>
</evidence>
<dbReference type="AlphaFoldDB" id="A0AAW7XER0"/>
<dbReference type="Gene3D" id="3.40.50.1980">
    <property type="entry name" value="Nitrogenase molybdenum iron protein domain"/>
    <property type="match status" value="2"/>
</dbReference>
<dbReference type="Proteomes" id="UP001169862">
    <property type="component" value="Unassembled WGS sequence"/>
</dbReference>
<dbReference type="GO" id="GO:0071281">
    <property type="term" value="P:cellular response to iron ion"/>
    <property type="evidence" value="ECO:0007669"/>
    <property type="project" value="TreeGrafter"/>
</dbReference>
<feature type="domain" description="Fe/B12 periplasmic-binding" evidence="2">
    <location>
        <begin position="44"/>
        <end position="291"/>
    </location>
</feature>
<accession>A0AAW7XER0</accession>
<dbReference type="EMBL" id="JAUOPG010000002">
    <property type="protein sequence ID" value="MDO6452691.1"/>
    <property type="molecule type" value="Genomic_DNA"/>
</dbReference>